<feature type="domain" description="Fibronectin type-III" evidence="14">
    <location>
        <begin position="731"/>
        <end position="829"/>
    </location>
</feature>
<dbReference type="GO" id="GO:0030424">
    <property type="term" value="C:axon"/>
    <property type="evidence" value="ECO:0007669"/>
    <property type="project" value="TreeGrafter"/>
</dbReference>
<dbReference type="InterPro" id="IPR013783">
    <property type="entry name" value="Ig-like_fold"/>
</dbReference>
<dbReference type="Pfam" id="PF07679">
    <property type="entry name" value="I-set"/>
    <property type="match status" value="1"/>
</dbReference>
<dbReference type="PANTHER" id="PTHR10075:SF104">
    <property type="entry name" value="BASIGIN, ISOFORM G"/>
    <property type="match status" value="1"/>
</dbReference>
<feature type="chain" id="PRO_5015171149" evidence="12">
    <location>
        <begin position="20"/>
        <end position="1185"/>
    </location>
</feature>
<feature type="domain" description="Ig-like" evidence="13">
    <location>
        <begin position="310"/>
        <end position="397"/>
    </location>
</feature>
<dbReference type="GO" id="GO:0070593">
    <property type="term" value="P:dendrite self-avoidance"/>
    <property type="evidence" value="ECO:0007669"/>
    <property type="project" value="TreeGrafter"/>
</dbReference>
<sequence length="1185" mass="131018">MSPLRQILFLSFTLLQTSGSRSEEAPTITKHPEDTRTQAEKSTSLQCTVSGSPTPHVTWLHNGQSVGEDPEISQYSDASGMSHTLLLLKPQESDGGEYVCRASNQLGAISSRPATLIVTPTDSESDADTKETKLIGERTDIQCGLQMRPEEIVWKLQKSPKSPAKPVKMNPKRVVMTPSMNLHITDLRLDDNGTYFCQSAADASQSGPRTLLTILAPPEFTTKPSNKTATLKGEVIFVCLVEGFPKPAITWRRKDNLPFPESRTRHFPGEHSISVSNISMADEGEYVCEASNGVGKTISASAFLTILEGPGFKKKPKDTFAVVGQTVMIDCVPLASESWKPVLYWRKVASDLSVFMGAQDGRRRVLSNGTFVIENVTLSDRGEYECAILREQHTTVAITLEVREATGNTPPLLLRVPSNTTVVRGGNLTLECEATGFDMPSISWVKDGTTKISSHSNNRVTLQNSGYLTIRDVQFGDAGLYTCQVSSPSGDNSWSATVRVVSDESSWWMQKERAKQLPARPLVVYPEWVDETAVRVAWIMPSIIHNSSFTVEYYGISPDSKFRWITAVSGESQSWFTVQNLSPATAYIFTVRAGNQFGYGPLAITSQIVSTLASQDHPVDFQAEMTPLKLKIASQFSRFAVLTWKIPVGAARSSGYRIMYCQPTPSSGHRQSCTNAQINDHRFRSYMLNNLTPFTNYTVHFHQIFEDPKMDDNTPSTLQSFVTAEDVPSEPPQDVIVSSRDSKEFSVQWNPPNSDSINGELILYQITCILESTNETLINISVDYSIRQQTIRHSLSKGRIAIMVAARTHVGIGEYSEPLYITIGVTRPTNLGWVRDTRFVAILGGMVWVMLLSFCVYLFLRHYLLRKGVVNAQYPNAMSHHEFPMMTISRDGCSAVTAHEGQWNSSLRVDIPGNGAAFSHHKINVSSGESSNHSNDCYQAMDYYHLRNCRNGEECMASSRSLHPDFGLGFMTKSQSRLSTDYTNSVAQNILPTRMKTSQSVHSNLPPANLYEEAPSPTYHLYSPYAPSNLTQASSSQLPCQGYPQYDSADMQCDLNEKRGSAKLRVALDSGKDHNDDESRTSRESIDSYRHTSEHTSPPPDLPDSFSSTSSQSNSEQLVQSAMFVPSEVQNPSSVQYRSLAGTQQPSRPRMGVTATAVRSSTAPCLNGIFVNNGHTPGQPRQSQI</sequence>
<dbReference type="PROSITE" id="PS50853">
    <property type="entry name" value="FN3"/>
    <property type="match status" value="3"/>
</dbReference>
<keyword evidence="7 11" id="KW-0472">Membrane</keyword>
<feature type="domain" description="Ig-like" evidence="13">
    <location>
        <begin position="120"/>
        <end position="213"/>
    </location>
</feature>
<dbReference type="Gene3D" id="2.60.40.10">
    <property type="entry name" value="Immunoglobulins"/>
    <property type="match status" value="8"/>
</dbReference>
<evidence type="ECO:0000256" key="6">
    <source>
        <dbReference type="ARBA" id="ARBA00022989"/>
    </source>
</evidence>
<feature type="domain" description="Ig-like" evidence="13">
    <location>
        <begin position="411"/>
        <end position="502"/>
    </location>
</feature>
<accession>A0A2P1DV80</accession>
<feature type="signal peptide" evidence="12">
    <location>
        <begin position="1"/>
        <end position="19"/>
    </location>
</feature>
<feature type="domain" description="Ig-like" evidence="13">
    <location>
        <begin position="218"/>
        <end position="299"/>
    </location>
</feature>
<dbReference type="InterPro" id="IPR003599">
    <property type="entry name" value="Ig_sub"/>
</dbReference>
<feature type="region of interest" description="Disordered" evidence="10">
    <location>
        <begin position="20"/>
        <end position="53"/>
    </location>
</feature>
<evidence type="ECO:0000256" key="10">
    <source>
        <dbReference type="SAM" id="MobiDB-lite"/>
    </source>
</evidence>
<feature type="domain" description="Fibronectin type-III" evidence="14">
    <location>
        <begin position="518"/>
        <end position="614"/>
    </location>
</feature>
<evidence type="ECO:0000256" key="4">
    <source>
        <dbReference type="ARBA" id="ARBA00022729"/>
    </source>
</evidence>
<dbReference type="InterPro" id="IPR036179">
    <property type="entry name" value="Ig-like_dom_sf"/>
</dbReference>
<dbReference type="CDD" id="cd00096">
    <property type="entry name" value="Ig"/>
    <property type="match status" value="1"/>
</dbReference>
<evidence type="ECO:0000256" key="11">
    <source>
        <dbReference type="SAM" id="Phobius"/>
    </source>
</evidence>
<dbReference type="InterPro" id="IPR013098">
    <property type="entry name" value="Ig_I-set"/>
</dbReference>
<dbReference type="EMBL" id="KY709747">
    <property type="protein sequence ID" value="AVK72298.1"/>
    <property type="molecule type" value="mRNA"/>
</dbReference>
<evidence type="ECO:0000256" key="7">
    <source>
        <dbReference type="ARBA" id="ARBA00023136"/>
    </source>
</evidence>
<dbReference type="InterPro" id="IPR013106">
    <property type="entry name" value="Ig_V-set"/>
</dbReference>
<dbReference type="PROSITE" id="PS50835">
    <property type="entry name" value="IG_LIKE"/>
    <property type="match status" value="5"/>
</dbReference>
<dbReference type="CDD" id="cd00063">
    <property type="entry name" value="FN3"/>
    <property type="match status" value="3"/>
</dbReference>
<dbReference type="InterPro" id="IPR036116">
    <property type="entry name" value="FN3_sf"/>
</dbReference>
<dbReference type="SMART" id="SM00408">
    <property type="entry name" value="IGc2"/>
    <property type="match status" value="5"/>
</dbReference>
<dbReference type="InterPro" id="IPR003961">
    <property type="entry name" value="FN3_dom"/>
</dbReference>
<keyword evidence="3 11" id="KW-0812">Transmembrane</keyword>
<dbReference type="FunFam" id="2.60.40.10:FF:000080">
    <property type="entry name" value="Myosin light chain kinase, smooth muscle"/>
    <property type="match status" value="1"/>
</dbReference>
<keyword evidence="8" id="KW-1015">Disulfide bond</keyword>
<feature type="transmembrane region" description="Helical" evidence="11">
    <location>
        <begin position="839"/>
        <end position="860"/>
    </location>
</feature>
<evidence type="ECO:0000256" key="9">
    <source>
        <dbReference type="ARBA" id="ARBA00023319"/>
    </source>
</evidence>
<protein>
    <submittedName>
        <fullName evidence="15">Robo2 protein</fullName>
    </submittedName>
</protein>
<evidence type="ECO:0000259" key="14">
    <source>
        <dbReference type="PROSITE" id="PS50853"/>
    </source>
</evidence>
<dbReference type="FunFam" id="2.60.40.10:FF:000032">
    <property type="entry name" value="palladin isoform X1"/>
    <property type="match status" value="1"/>
</dbReference>
<dbReference type="InterPro" id="IPR003598">
    <property type="entry name" value="Ig_sub2"/>
</dbReference>
<proteinExistence type="evidence at transcript level"/>
<evidence type="ECO:0000313" key="15">
    <source>
        <dbReference type="EMBL" id="AVK72298.1"/>
    </source>
</evidence>
<keyword evidence="6 11" id="KW-1133">Transmembrane helix</keyword>
<dbReference type="GO" id="GO:0098632">
    <property type="term" value="F:cell-cell adhesion mediator activity"/>
    <property type="evidence" value="ECO:0007669"/>
    <property type="project" value="TreeGrafter"/>
</dbReference>
<dbReference type="Pfam" id="PF13927">
    <property type="entry name" value="Ig_3"/>
    <property type="match status" value="2"/>
</dbReference>
<dbReference type="InterPro" id="IPR007110">
    <property type="entry name" value="Ig-like_dom"/>
</dbReference>
<dbReference type="SUPFAM" id="SSF48726">
    <property type="entry name" value="Immunoglobulin"/>
    <property type="match status" value="5"/>
</dbReference>
<reference evidence="15" key="1">
    <citation type="journal article" date="2018" name="Nature">
        <title>Convergent evolution of bilaterian nerve cords.</title>
        <authorList>
            <person name="Martin-Duran J.M."/>
            <person name="Pang K."/>
            <person name="Borve A."/>
            <person name="Le H.S."/>
            <person name="Furu A."/>
            <person name="Cannon J.T."/>
            <person name="Jondelius U."/>
            <person name="Hejnol A."/>
        </authorList>
    </citation>
    <scope>NUCLEOTIDE SEQUENCE</scope>
</reference>
<dbReference type="FunFam" id="2.60.40.10:FF:000008">
    <property type="entry name" value="roundabout homolog 2 isoform X2"/>
    <property type="match status" value="1"/>
</dbReference>
<dbReference type="SMART" id="SM00060">
    <property type="entry name" value="FN3"/>
    <property type="match status" value="3"/>
</dbReference>
<dbReference type="SMART" id="SM00409">
    <property type="entry name" value="IG"/>
    <property type="match status" value="5"/>
</dbReference>
<organism evidence="15">
    <name type="scientific">Isodiametra pulchra</name>
    <name type="common">Acoelomorph flatworm</name>
    <name type="synonym">Convoluta pulchra</name>
    <dbReference type="NCBI Taxonomy" id="504439"/>
    <lineage>
        <taxon>Eukaryota</taxon>
        <taxon>Metazoa</taxon>
        <taxon>Xenacoelomorpha</taxon>
        <taxon>Acoelomorpha</taxon>
        <taxon>Acoela</taxon>
        <taxon>Isodiametridae</taxon>
        <taxon>Isodiametra</taxon>
    </lineage>
</organism>
<dbReference type="GO" id="GO:0007156">
    <property type="term" value="P:homophilic cell adhesion via plasma membrane adhesion molecules"/>
    <property type="evidence" value="ECO:0007669"/>
    <property type="project" value="TreeGrafter"/>
</dbReference>
<evidence type="ECO:0000256" key="1">
    <source>
        <dbReference type="ARBA" id="ARBA00004167"/>
    </source>
</evidence>
<evidence type="ECO:0000256" key="12">
    <source>
        <dbReference type="SAM" id="SignalP"/>
    </source>
</evidence>
<evidence type="ECO:0000259" key="13">
    <source>
        <dbReference type="PROSITE" id="PS50835"/>
    </source>
</evidence>
<comment type="subcellular location">
    <subcellularLocation>
        <location evidence="1">Membrane</location>
        <topology evidence="1">Single-pass membrane protein</topology>
    </subcellularLocation>
</comment>
<dbReference type="SMART" id="SM00406">
    <property type="entry name" value="IGv"/>
    <property type="match status" value="3"/>
</dbReference>
<comment type="similarity">
    <text evidence="2">Belongs to the protein kinase superfamily. CAMK Ser/Thr protein kinase family.</text>
</comment>
<evidence type="ECO:0000256" key="8">
    <source>
        <dbReference type="ARBA" id="ARBA00023157"/>
    </source>
</evidence>
<feature type="region of interest" description="Disordered" evidence="10">
    <location>
        <begin position="1067"/>
        <end position="1118"/>
    </location>
</feature>
<dbReference type="SUPFAM" id="SSF49265">
    <property type="entry name" value="Fibronectin type III"/>
    <property type="match status" value="2"/>
</dbReference>
<feature type="compositionally biased region" description="Basic and acidic residues" evidence="10">
    <location>
        <begin position="1070"/>
        <end position="1094"/>
    </location>
</feature>
<dbReference type="GO" id="GO:0005886">
    <property type="term" value="C:plasma membrane"/>
    <property type="evidence" value="ECO:0007669"/>
    <property type="project" value="TreeGrafter"/>
</dbReference>
<feature type="compositionally biased region" description="Basic and acidic residues" evidence="10">
    <location>
        <begin position="30"/>
        <end position="39"/>
    </location>
</feature>
<feature type="compositionally biased region" description="Low complexity" evidence="10">
    <location>
        <begin position="1103"/>
        <end position="1115"/>
    </location>
</feature>
<feature type="domain" description="Fibronectin type-III" evidence="14">
    <location>
        <begin position="626"/>
        <end position="726"/>
    </location>
</feature>
<keyword evidence="9" id="KW-0393">Immunoglobulin domain</keyword>
<keyword evidence="5" id="KW-0677">Repeat</keyword>
<keyword evidence="4 12" id="KW-0732">Signal</keyword>
<evidence type="ECO:0000256" key="3">
    <source>
        <dbReference type="ARBA" id="ARBA00022692"/>
    </source>
</evidence>
<evidence type="ECO:0000256" key="5">
    <source>
        <dbReference type="ARBA" id="ARBA00022737"/>
    </source>
</evidence>
<evidence type="ECO:0000256" key="2">
    <source>
        <dbReference type="ARBA" id="ARBA00006692"/>
    </source>
</evidence>
<feature type="compositionally biased region" description="Polar residues" evidence="10">
    <location>
        <begin position="40"/>
        <end position="53"/>
    </location>
</feature>
<name>A0A2P1DV80_ISOPU</name>
<dbReference type="GO" id="GO:0007411">
    <property type="term" value="P:axon guidance"/>
    <property type="evidence" value="ECO:0007669"/>
    <property type="project" value="TreeGrafter"/>
</dbReference>
<dbReference type="PANTHER" id="PTHR10075">
    <property type="entry name" value="BASIGIN RELATED"/>
    <property type="match status" value="1"/>
</dbReference>
<dbReference type="AlphaFoldDB" id="A0A2P1DV80"/>
<feature type="domain" description="Ig-like" evidence="13">
    <location>
        <begin position="26"/>
        <end position="119"/>
    </location>
</feature>